<dbReference type="AlphaFoldDB" id="A0A751NZG0"/>
<proteinExistence type="predicted"/>
<sequence length="144" mass="16465">MAKRIRASKIAPSQTKIVPGGTGSGITTINFSFRYIDAAHEKFTFSAQNPVYFCKVLDRLKDLSTMTEREFTTDRGGSLKSHPIDWQTTSEPKGFQHLNEQFQSYTPYQFAISRNEYGRIHGFFIGNVFHIVWLDPAHQLYPGQ</sequence>
<accession>A0A751NZG0</accession>
<comment type="caution">
    <text evidence="1">The sequence shown here is derived from an EMBL/GenBank/DDBJ whole genome shotgun (WGS) entry which is preliminary data.</text>
</comment>
<reference evidence="1" key="1">
    <citation type="journal article" date="2018" name="Genome Biol.">
        <title>SKESA: strategic k-mer extension for scrupulous assemblies.</title>
        <authorList>
            <person name="Souvorov A."/>
            <person name="Agarwala R."/>
            <person name="Lipman D.J."/>
        </authorList>
    </citation>
    <scope>NUCLEOTIDE SEQUENCE</scope>
    <source>
        <strain evidence="1">CFIAFB20130229</strain>
    </source>
</reference>
<reference evidence="1" key="2">
    <citation type="submission" date="2020-02" db="EMBL/GenBank/DDBJ databases">
        <authorList>
            <consortium name="NCBI Pathogen Detection Project"/>
        </authorList>
    </citation>
    <scope>NUCLEOTIDE SEQUENCE</scope>
    <source>
        <strain evidence="1">CFIAFB20130229</strain>
    </source>
</reference>
<protein>
    <submittedName>
        <fullName evidence="1">Uncharacterized protein</fullName>
    </submittedName>
</protein>
<organism evidence="1">
    <name type="scientific">Salmonella enterica</name>
    <name type="common">Salmonella choleraesuis</name>
    <dbReference type="NCBI Taxonomy" id="28901"/>
    <lineage>
        <taxon>Bacteria</taxon>
        <taxon>Pseudomonadati</taxon>
        <taxon>Pseudomonadota</taxon>
        <taxon>Gammaproteobacteria</taxon>
        <taxon>Enterobacterales</taxon>
        <taxon>Enterobacteriaceae</taxon>
        <taxon>Salmonella</taxon>
    </lineage>
</organism>
<dbReference type="EMBL" id="DAAVZL010000002">
    <property type="protein sequence ID" value="HAF6951992.1"/>
    <property type="molecule type" value="Genomic_DNA"/>
</dbReference>
<evidence type="ECO:0000313" key="1">
    <source>
        <dbReference type="EMBL" id="HAF6951992.1"/>
    </source>
</evidence>
<gene>
    <name evidence="1" type="ORF">G9A79_001010</name>
</gene>
<name>A0A751NZG0_SALER</name>